<evidence type="ECO:0000256" key="1">
    <source>
        <dbReference type="ARBA" id="ARBA00009437"/>
    </source>
</evidence>
<accession>A0A2A4Z4T4</accession>
<reference evidence="6" key="2">
    <citation type="journal article" date="2018" name="ISME J.">
        <title>A dynamic microbial community with high functional redundancy inhabits the cold, oxic subseafloor aquifer.</title>
        <authorList>
            <person name="Tully B.J."/>
            <person name="Wheat C.G."/>
            <person name="Glazer B.T."/>
            <person name="Huber J.A."/>
        </authorList>
    </citation>
    <scope>NUCLEOTIDE SEQUENCE</scope>
    <source>
        <strain evidence="6">NORP83</strain>
    </source>
</reference>
<feature type="domain" description="HTH lysR-type" evidence="5">
    <location>
        <begin position="1"/>
        <end position="57"/>
    </location>
</feature>
<dbReference type="Pfam" id="PF03466">
    <property type="entry name" value="LysR_substrate"/>
    <property type="match status" value="1"/>
</dbReference>
<protein>
    <submittedName>
        <fullName evidence="6">Transcriptional regulator</fullName>
    </submittedName>
</protein>
<evidence type="ECO:0000256" key="2">
    <source>
        <dbReference type="ARBA" id="ARBA00023015"/>
    </source>
</evidence>
<dbReference type="CDD" id="cd08422">
    <property type="entry name" value="PBP2_CrgA_like"/>
    <property type="match status" value="1"/>
</dbReference>
<dbReference type="InterPro" id="IPR036390">
    <property type="entry name" value="WH_DNA-bd_sf"/>
</dbReference>
<name>A0A2A4Z4T4_9PROT</name>
<dbReference type="Pfam" id="PF00126">
    <property type="entry name" value="HTH_1"/>
    <property type="match status" value="1"/>
</dbReference>
<organism evidence="6">
    <name type="scientific">OCS116 cluster bacterium</name>
    <dbReference type="NCBI Taxonomy" id="2030921"/>
    <lineage>
        <taxon>Bacteria</taxon>
        <taxon>Pseudomonadati</taxon>
        <taxon>Pseudomonadota</taxon>
        <taxon>Alphaproteobacteria</taxon>
        <taxon>OCS116 cluster</taxon>
    </lineage>
</organism>
<keyword evidence="2" id="KW-0805">Transcription regulation</keyword>
<dbReference type="PANTHER" id="PTHR30537:SF5">
    <property type="entry name" value="HTH-TYPE TRANSCRIPTIONAL ACTIVATOR TTDR-RELATED"/>
    <property type="match status" value="1"/>
</dbReference>
<dbReference type="FunFam" id="3.40.190.290:FF:000001">
    <property type="entry name" value="Transcriptional regulator, LysR family"/>
    <property type="match status" value="1"/>
</dbReference>
<evidence type="ECO:0000256" key="3">
    <source>
        <dbReference type="ARBA" id="ARBA00023125"/>
    </source>
</evidence>
<reference key="1">
    <citation type="submission" date="2017-08" db="EMBL/GenBank/DDBJ databases">
        <title>A dynamic microbial community with high functional redundancy inhabits the cold, oxic subseafloor aquifer.</title>
        <authorList>
            <person name="Tully B.J."/>
            <person name="Wheat C.G."/>
            <person name="Glazer B.T."/>
            <person name="Huber J.A."/>
        </authorList>
    </citation>
    <scope>NUCLEOTIDE SEQUENCE [LARGE SCALE GENOMIC DNA]</scope>
</reference>
<dbReference type="EMBL" id="NVUS01000005">
    <property type="protein sequence ID" value="PCJ02037.1"/>
    <property type="molecule type" value="Genomic_DNA"/>
</dbReference>
<dbReference type="GO" id="GO:0003700">
    <property type="term" value="F:DNA-binding transcription factor activity"/>
    <property type="evidence" value="ECO:0007669"/>
    <property type="project" value="InterPro"/>
</dbReference>
<dbReference type="InterPro" id="IPR036388">
    <property type="entry name" value="WH-like_DNA-bd_sf"/>
</dbReference>
<gene>
    <name evidence="6" type="ORF">COB13_05430</name>
</gene>
<comment type="caution">
    <text evidence="6">The sequence shown here is derived from an EMBL/GenBank/DDBJ whole genome shotgun (WGS) entry which is preliminary data.</text>
</comment>
<dbReference type="InterPro" id="IPR005119">
    <property type="entry name" value="LysR_subst-bd"/>
</dbReference>
<dbReference type="PROSITE" id="PS50931">
    <property type="entry name" value="HTH_LYSR"/>
    <property type="match status" value="1"/>
</dbReference>
<dbReference type="InterPro" id="IPR000847">
    <property type="entry name" value="LysR_HTH_N"/>
</dbReference>
<dbReference type="PANTHER" id="PTHR30537">
    <property type="entry name" value="HTH-TYPE TRANSCRIPTIONAL REGULATOR"/>
    <property type="match status" value="1"/>
</dbReference>
<keyword evidence="4" id="KW-0804">Transcription</keyword>
<dbReference type="FunFam" id="1.10.10.10:FF:000001">
    <property type="entry name" value="LysR family transcriptional regulator"/>
    <property type="match status" value="1"/>
</dbReference>
<dbReference type="Gene3D" id="1.10.10.10">
    <property type="entry name" value="Winged helix-like DNA-binding domain superfamily/Winged helix DNA-binding domain"/>
    <property type="match status" value="1"/>
</dbReference>
<comment type="similarity">
    <text evidence="1">Belongs to the LysR transcriptional regulatory family.</text>
</comment>
<dbReference type="InterPro" id="IPR058163">
    <property type="entry name" value="LysR-type_TF_proteobact-type"/>
</dbReference>
<evidence type="ECO:0000259" key="5">
    <source>
        <dbReference type="PROSITE" id="PS50931"/>
    </source>
</evidence>
<proteinExistence type="inferred from homology"/>
<evidence type="ECO:0000313" key="6">
    <source>
        <dbReference type="EMBL" id="PCJ02037.1"/>
    </source>
</evidence>
<evidence type="ECO:0000256" key="4">
    <source>
        <dbReference type="ARBA" id="ARBA00023163"/>
    </source>
</evidence>
<keyword evidence="3" id="KW-0238">DNA-binding</keyword>
<dbReference type="SUPFAM" id="SSF53850">
    <property type="entry name" value="Periplasmic binding protein-like II"/>
    <property type="match status" value="1"/>
</dbReference>
<dbReference type="GO" id="GO:0003677">
    <property type="term" value="F:DNA binding"/>
    <property type="evidence" value="ECO:0007669"/>
    <property type="project" value="UniProtKB-KW"/>
</dbReference>
<dbReference type="AlphaFoldDB" id="A0A2A4Z4T4"/>
<dbReference type="Gene3D" id="3.40.190.290">
    <property type="match status" value="1"/>
</dbReference>
<dbReference type="SUPFAM" id="SSF46785">
    <property type="entry name" value="Winged helix' DNA-binding domain"/>
    <property type="match status" value="1"/>
</dbReference>
<sequence length="295" mass="32688">MLKSVKIFLKTVELGSFSQTAKVLNVAPSSIARAIDGLEADLQVSLFKRSTRKLVLTDKGQQFLEGADKLLSNLDAIREGLSDNQQEPAGHLRLSVFESYGRVVVCPILPAFLQRYPKVTVEIELENKICDLAAENIDIAIRVGTPMDSNLKSRKLSSVKTTLCAAPDYIANHPKLTQPSDLQAHNCLTFNRGRQATHWHFTREKQYEKILVNGNLKSRGGTALHDAALKGLGIVQLSNWMVAENLENGLLVACLDEWQASLAQNSSGQVYLVYQATTFPNPLVRLFIDFLVKNI</sequence>